<dbReference type="PANTHER" id="PTHR20544">
    <property type="entry name" value="CENTROSOMAL PROTEIN CEP135"/>
    <property type="match status" value="1"/>
</dbReference>
<proteinExistence type="inferred from homology"/>
<protein>
    <submittedName>
        <fullName evidence="6">Uncharacterized protein</fullName>
    </submittedName>
</protein>
<evidence type="ECO:0000256" key="4">
    <source>
        <dbReference type="ARBA" id="ARBA00038123"/>
    </source>
</evidence>
<dbReference type="AlphaFoldDB" id="A0A820QWB2"/>
<keyword evidence="5" id="KW-0175">Coiled coil</keyword>
<organism evidence="6 7">
    <name type="scientific">Adineta steineri</name>
    <dbReference type="NCBI Taxonomy" id="433720"/>
    <lineage>
        <taxon>Eukaryota</taxon>
        <taxon>Metazoa</taxon>
        <taxon>Spiralia</taxon>
        <taxon>Gnathifera</taxon>
        <taxon>Rotifera</taxon>
        <taxon>Eurotatoria</taxon>
        <taxon>Bdelloidea</taxon>
        <taxon>Adinetida</taxon>
        <taxon>Adinetidae</taxon>
        <taxon>Adineta</taxon>
    </lineage>
</organism>
<sequence>SVQTPKVSLAAQSILRKVESERDAALIEARTSANERDTIRERLRVATDTSLTERARLEQRIEDLQIEIRKLDNDREDILQQNHLLREQIKDYESKVDEKLFTIS</sequence>
<accession>A0A820QWB2</accession>
<comment type="caution">
    <text evidence="6">The sequence shown here is derived from an EMBL/GenBank/DDBJ whole genome shotgun (WGS) entry which is preliminary data.</text>
</comment>
<gene>
    <name evidence="6" type="ORF">OXD698_LOCUS52917</name>
</gene>
<evidence type="ECO:0000256" key="5">
    <source>
        <dbReference type="SAM" id="Coils"/>
    </source>
</evidence>
<dbReference type="EMBL" id="CAJOAZ010029488">
    <property type="protein sequence ID" value="CAF4425686.1"/>
    <property type="molecule type" value="Genomic_DNA"/>
</dbReference>
<keyword evidence="3" id="KW-0206">Cytoskeleton</keyword>
<evidence type="ECO:0000256" key="3">
    <source>
        <dbReference type="ARBA" id="ARBA00023212"/>
    </source>
</evidence>
<feature type="non-terminal residue" evidence="6">
    <location>
        <position position="104"/>
    </location>
</feature>
<dbReference type="GO" id="GO:0005814">
    <property type="term" value="C:centriole"/>
    <property type="evidence" value="ECO:0007669"/>
    <property type="project" value="UniProtKB-SubCell"/>
</dbReference>
<keyword evidence="2" id="KW-0963">Cytoplasm</keyword>
<feature type="coiled-coil region" evidence="5">
    <location>
        <begin position="47"/>
        <end position="95"/>
    </location>
</feature>
<feature type="non-terminal residue" evidence="6">
    <location>
        <position position="1"/>
    </location>
</feature>
<evidence type="ECO:0000256" key="2">
    <source>
        <dbReference type="ARBA" id="ARBA00022490"/>
    </source>
</evidence>
<dbReference type="InterPro" id="IPR051877">
    <property type="entry name" value="Centriole_BasalBody_StrucProt"/>
</dbReference>
<comment type="subcellular location">
    <subcellularLocation>
        <location evidence="1">Cytoplasm</location>
        <location evidence="1">Cytoskeleton</location>
        <location evidence="1">Microtubule organizing center</location>
        <location evidence="1">Centrosome</location>
        <location evidence="1">Centriole</location>
    </subcellularLocation>
</comment>
<reference evidence="6" key="1">
    <citation type="submission" date="2021-02" db="EMBL/GenBank/DDBJ databases">
        <authorList>
            <person name="Nowell W R."/>
        </authorList>
    </citation>
    <scope>NUCLEOTIDE SEQUENCE</scope>
</reference>
<evidence type="ECO:0000313" key="7">
    <source>
        <dbReference type="Proteomes" id="UP000663844"/>
    </source>
</evidence>
<dbReference type="PANTHER" id="PTHR20544:SF0">
    <property type="entry name" value="NUCLEOPROTEIN TPR_MLP1 DOMAIN-CONTAINING PROTEIN"/>
    <property type="match status" value="1"/>
</dbReference>
<evidence type="ECO:0000313" key="6">
    <source>
        <dbReference type="EMBL" id="CAF4425686.1"/>
    </source>
</evidence>
<name>A0A820QWB2_9BILA</name>
<comment type="similarity">
    <text evidence="4">Belongs to the CEP135/TSGA10 family.</text>
</comment>
<dbReference type="Proteomes" id="UP000663844">
    <property type="component" value="Unassembled WGS sequence"/>
</dbReference>
<evidence type="ECO:0000256" key="1">
    <source>
        <dbReference type="ARBA" id="ARBA00004114"/>
    </source>
</evidence>